<dbReference type="AlphaFoldDB" id="M5ETP5"/>
<accession>M5ETP5</accession>
<evidence type="ECO:0000256" key="2">
    <source>
        <dbReference type="ARBA" id="ARBA00022695"/>
    </source>
</evidence>
<dbReference type="OrthoDB" id="9814110at2"/>
<dbReference type="PANTHER" id="PTHR43584">
    <property type="entry name" value="NUCLEOTIDYL TRANSFERASE"/>
    <property type="match status" value="1"/>
</dbReference>
<dbReference type="STRING" id="1297569.MESS2_1010007"/>
<keyword evidence="2" id="KW-0548">Nucleotidyltransferase</keyword>
<dbReference type="InterPro" id="IPR005835">
    <property type="entry name" value="NTP_transferase_dom"/>
</dbReference>
<dbReference type="InterPro" id="IPR050065">
    <property type="entry name" value="GlmU-like"/>
</dbReference>
<dbReference type="EMBL" id="CAUM01000004">
    <property type="protein sequence ID" value="CCV03076.1"/>
    <property type="molecule type" value="Genomic_DNA"/>
</dbReference>
<keyword evidence="5" id="KW-1185">Reference proteome</keyword>
<dbReference type="eggNOG" id="COG1213">
    <property type="taxonomic scope" value="Bacteria"/>
</dbReference>
<keyword evidence="1" id="KW-0808">Transferase</keyword>
<dbReference type="GO" id="GO:0016779">
    <property type="term" value="F:nucleotidyltransferase activity"/>
    <property type="evidence" value="ECO:0007669"/>
    <property type="project" value="UniProtKB-KW"/>
</dbReference>
<dbReference type="SUPFAM" id="SSF53448">
    <property type="entry name" value="Nucleotide-diphospho-sugar transferases"/>
    <property type="match status" value="1"/>
</dbReference>
<name>M5ETP5_9HYPH</name>
<comment type="caution">
    <text evidence="4">The sequence shown here is derived from an EMBL/GenBank/DDBJ whole genome shotgun (WGS) entry which is preliminary data.</text>
</comment>
<dbReference type="PANTHER" id="PTHR43584:SF5">
    <property type="entry name" value="PROTEIN LICC"/>
    <property type="match status" value="1"/>
</dbReference>
<sequence length="273" mass="29868">MSNRTRTAVILAAGTGSRLRPYTDSVPKPLVEVNGTPILHNALHQLSELGICEATIVVGYRKESIEQSCGRRFEEVEIEYVHNPIFDRTSSAYSLWLARNTMLAGDTVFLEGDVFFEREVLERTLRTVSATKKNVAAVAAFTEAMSGSAVELAEDHSVSTFVMNQTPAQAQARSLFKTINLTRFSAAALHDRLVPALHRAVESGYHIAYVEQILSLLVESRELQLSAADCSDTRWFEIDSEADLRLAEEIFGLPPALASPGASSVSLAAGARR</sequence>
<evidence type="ECO:0000256" key="1">
    <source>
        <dbReference type="ARBA" id="ARBA00022679"/>
    </source>
</evidence>
<evidence type="ECO:0000313" key="4">
    <source>
        <dbReference type="EMBL" id="CCV03076.1"/>
    </source>
</evidence>
<dbReference type="InterPro" id="IPR029044">
    <property type="entry name" value="Nucleotide-diphossugar_trans"/>
</dbReference>
<organism evidence="4 5">
    <name type="scientific">Mesorhizobium metallidurans STM 2683</name>
    <dbReference type="NCBI Taxonomy" id="1297569"/>
    <lineage>
        <taxon>Bacteria</taxon>
        <taxon>Pseudomonadati</taxon>
        <taxon>Pseudomonadota</taxon>
        <taxon>Alphaproteobacteria</taxon>
        <taxon>Hyphomicrobiales</taxon>
        <taxon>Phyllobacteriaceae</taxon>
        <taxon>Mesorhizobium</taxon>
    </lineage>
</organism>
<feature type="domain" description="Nucleotidyl transferase" evidence="3">
    <location>
        <begin position="8"/>
        <end position="139"/>
    </location>
</feature>
<dbReference type="Gene3D" id="3.90.550.10">
    <property type="entry name" value="Spore Coat Polysaccharide Biosynthesis Protein SpsA, Chain A"/>
    <property type="match status" value="1"/>
</dbReference>
<dbReference type="Proteomes" id="UP000012062">
    <property type="component" value="Unassembled WGS sequence"/>
</dbReference>
<protein>
    <recommendedName>
        <fullName evidence="3">Nucleotidyl transferase domain-containing protein</fullName>
    </recommendedName>
</protein>
<proteinExistence type="predicted"/>
<gene>
    <name evidence="4" type="ORF">MESS2_1010007</name>
</gene>
<dbReference type="RefSeq" id="WP_008872072.1">
    <property type="nucleotide sequence ID" value="NZ_CAUM01000004.1"/>
</dbReference>
<dbReference type="Pfam" id="PF00483">
    <property type="entry name" value="NTP_transferase"/>
    <property type="match status" value="1"/>
</dbReference>
<evidence type="ECO:0000313" key="5">
    <source>
        <dbReference type="Proteomes" id="UP000012062"/>
    </source>
</evidence>
<reference evidence="4 5" key="1">
    <citation type="submission" date="2013-02" db="EMBL/GenBank/DDBJ databases">
        <authorList>
            <person name="Genoscope - CEA"/>
        </authorList>
    </citation>
    <scope>NUCLEOTIDE SEQUENCE [LARGE SCALE GENOMIC DNA]</scope>
    <source>
        <strain evidence="4 5">STM 2683</strain>
    </source>
</reference>
<dbReference type="CDD" id="cd02523">
    <property type="entry name" value="PC_cytidylyltransferase"/>
    <property type="match status" value="1"/>
</dbReference>
<evidence type="ECO:0000259" key="3">
    <source>
        <dbReference type="Pfam" id="PF00483"/>
    </source>
</evidence>